<organism evidence="1 2">
    <name type="scientific">Gulosibacter molinativorax</name>
    <dbReference type="NCBI Taxonomy" id="256821"/>
    <lineage>
        <taxon>Bacteria</taxon>
        <taxon>Bacillati</taxon>
        <taxon>Actinomycetota</taxon>
        <taxon>Actinomycetes</taxon>
        <taxon>Micrococcales</taxon>
        <taxon>Microbacteriaceae</taxon>
        <taxon>Gulosibacter</taxon>
    </lineage>
</organism>
<gene>
    <name evidence="1" type="ORF">C7K25_11295</name>
</gene>
<evidence type="ECO:0000313" key="1">
    <source>
        <dbReference type="EMBL" id="MDJ1371944.1"/>
    </source>
</evidence>
<reference evidence="1" key="1">
    <citation type="submission" date="2018-03" db="EMBL/GenBank/DDBJ databases">
        <authorList>
            <person name="Nunes O.C."/>
            <person name="Lopes A.R."/>
            <person name="Froufe H."/>
            <person name="Munoz-Merida A."/>
            <person name="Barroso C."/>
            <person name="Egas C."/>
        </authorList>
    </citation>
    <scope>NUCLEOTIDE SEQUENCE</scope>
    <source>
        <strain evidence="1">ON4</strain>
    </source>
</reference>
<name>A0ABT7C9X2_9MICO</name>
<protein>
    <submittedName>
        <fullName evidence="1">Transcriptional regulator</fullName>
    </submittedName>
</protein>
<dbReference type="SUPFAM" id="SSF47413">
    <property type="entry name" value="lambda repressor-like DNA-binding domains"/>
    <property type="match status" value="1"/>
</dbReference>
<dbReference type="RefSeq" id="WP_035732380.1">
    <property type="nucleotide sequence ID" value="NZ_CP028426.1"/>
</dbReference>
<keyword evidence="2" id="KW-1185">Reference proteome</keyword>
<comment type="caution">
    <text evidence="1">The sequence shown here is derived from an EMBL/GenBank/DDBJ whole genome shotgun (WGS) entry which is preliminary data.</text>
</comment>
<proteinExistence type="predicted"/>
<reference evidence="1" key="2">
    <citation type="journal article" date="2022" name="Sci. Rep.">
        <title>In silico prediction of the enzymes involved in the degradation of the herbicide molinate by Gulosibacter molinativorax ON4T.</title>
        <authorList>
            <person name="Lopes A.R."/>
            <person name="Bunin E."/>
            <person name="Viana A.T."/>
            <person name="Froufe H."/>
            <person name="Munoz-Merida A."/>
            <person name="Pinho D."/>
            <person name="Figueiredo J."/>
            <person name="Barroso C."/>
            <person name="Vaz-Moreira I."/>
            <person name="Bellanger X."/>
            <person name="Egas C."/>
            <person name="Nunes O.C."/>
        </authorList>
    </citation>
    <scope>NUCLEOTIDE SEQUENCE</scope>
    <source>
        <strain evidence="1">ON4</strain>
    </source>
</reference>
<dbReference type="Gene3D" id="1.10.260.40">
    <property type="entry name" value="lambda repressor-like DNA-binding domains"/>
    <property type="match status" value="1"/>
</dbReference>
<evidence type="ECO:0000313" key="2">
    <source>
        <dbReference type="Proteomes" id="UP001170379"/>
    </source>
</evidence>
<sequence length="85" mass="9393">MRTIGEHVTVMRKISRLNAKQTAARAGVSLTTLRNFERGENVEFVSALEILRAVGLLEQVVQGADPLQSDQGRARLNAYLDGKQK</sequence>
<accession>A0ABT7C9X2</accession>
<dbReference type="Proteomes" id="UP001170379">
    <property type="component" value="Unassembled WGS sequence"/>
</dbReference>
<dbReference type="EMBL" id="PXVD01000018">
    <property type="protein sequence ID" value="MDJ1371944.1"/>
    <property type="molecule type" value="Genomic_DNA"/>
</dbReference>
<dbReference type="InterPro" id="IPR010982">
    <property type="entry name" value="Lambda_DNA-bd_dom_sf"/>
</dbReference>